<gene>
    <name evidence="2" type="ORF">HDK90DRAFT_145743</name>
</gene>
<proteinExistence type="predicted"/>
<feature type="compositionally biased region" description="Polar residues" evidence="1">
    <location>
        <begin position="299"/>
        <end position="331"/>
    </location>
</feature>
<evidence type="ECO:0000313" key="2">
    <source>
        <dbReference type="EMBL" id="KAK8244140.1"/>
    </source>
</evidence>
<organism evidence="2 3">
    <name type="scientific">Phyllosticta capitalensis</name>
    <dbReference type="NCBI Taxonomy" id="121624"/>
    <lineage>
        <taxon>Eukaryota</taxon>
        <taxon>Fungi</taxon>
        <taxon>Dikarya</taxon>
        <taxon>Ascomycota</taxon>
        <taxon>Pezizomycotina</taxon>
        <taxon>Dothideomycetes</taxon>
        <taxon>Dothideomycetes incertae sedis</taxon>
        <taxon>Botryosphaeriales</taxon>
        <taxon>Phyllostictaceae</taxon>
        <taxon>Phyllosticta</taxon>
    </lineage>
</organism>
<feature type="compositionally biased region" description="Polar residues" evidence="1">
    <location>
        <begin position="207"/>
        <end position="228"/>
    </location>
</feature>
<feature type="compositionally biased region" description="Basic and acidic residues" evidence="1">
    <location>
        <begin position="250"/>
        <end position="262"/>
    </location>
</feature>
<feature type="compositionally biased region" description="Acidic residues" evidence="1">
    <location>
        <begin position="519"/>
        <end position="529"/>
    </location>
</feature>
<protein>
    <submittedName>
        <fullName evidence="2">Uncharacterized protein</fullName>
    </submittedName>
</protein>
<dbReference type="EMBL" id="JBBWRZ010000002">
    <property type="protein sequence ID" value="KAK8244140.1"/>
    <property type="molecule type" value="Genomic_DNA"/>
</dbReference>
<feature type="region of interest" description="Disordered" evidence="1">
    <location>
        <begin position="510"/>
        <end position="549"/>
    </location>
</feature>
<feature type="region of interest" description="Disordered" evidence="1">
    <location>
        <begin position="201"/>
        <end position="236"/>
    </location>
</feature>
<name>A0ABR1Z040_9PEZI</name>
<sequence>MEENAFQNVHNLRLLSVHGLLCLYSAAATPALVRSSRLPPAARSEKLRVAPARWSTFRLSTCCLEHLRQQLATSRPCKSTTAVFRPASVNLTPSSLVISSAPIPLAPPKRSVTTMATPPDAGGYQQDHQYIRTLDEGRGSQRRRGIWVGDVAVESPDTLRSVLEVNNGPLLLLNGIESLLQRNRLLEMTLRHTKKELADLKAKDSASGISAQPLPQAQQESRVSTTAPIGSDASDLPLLAPLDSLVRPRKEHLSTQSHHHEAPSQPSALPTQDEPAPGSEHHIRPSFDVISPEPFRFTNPESPCINSTQKAFGTPRSQTPQSQDKPQSDSFPTGKFTFHLPMHPSPLRKAVTQDEGTVGRGTLGKDTIEDDTVGKEMHCGDVSPQTETAPSGASDIESACHDILQEDARGESLTEFQQLFAFPDPAMFSGNPSTFHVFDTQVLLKFAMDGASFPTRADRYEYLMSRLEGDALQVARQIAGNWAKDRKSLDSGVAEEPWMVIMTVLSAAYGRPPSPSPEGMDDSSEDWGTTDESLHEDELRPKPEVFTSEPYILTEEEAWAAAEKMAGRQLGHD</sequence>
<comment type="caution">
    <text evidence="2">The sequence shown here is derived from an EMBL/GenBank/DDBJ whole genome shotgun (WGS) entry which is preliminary data.</text>
</comment>
<feature type="compositionally biased region" description="Basic and acidic residues" evidence="1">
    <location>
        <begin position="532"/>
        <end position="543"/>
    </location>
</feature>
<feature type="region of interest" description="Disordered" evidence="1">
    <location>
        <begin position="250"/>
        <end position="334"/>
    </location>
</feature>
<evidence type="ECO:0000313" key="3">
    <source>
        <dbReference type="Proteomes" id="UP001492380"/>
    </source>
</evidence>
<reference evidence="2 3" key="1">
    <citation type="submission" date="2024-04" db="EMBL/GenBank/DDBJ databases">
        <title>Phyllosticta paracitricarpa is synonymous to the EU quarantine fungus P. citricarpa based on phylogenomic analyses.</title>
        <authorList>
            <consortium name="Lawrence Berkeley National Laboratory"/>
            <person name="Van Ingen-Buijs V.A."/>
            <person name="Van Westerhoven A.C."/>
            <person name="Haridas S."/>
            <person name="Skiadas P."/>
            <person name="Martin F."/>
            <person name="Groenewald J.Z."/>
            <person name="Crous P.W."/>
            <person name="Seidl M.F."/>
        </authorList>
    </citation>
    <scope>NUCLEOTIDE SEQUENCE [LARGE SCALE GENOMIC DNA]</scope>
    <source>
        <strain evidence="2 3">CBS 123374</strain>
    </source>
</reference>
<evidence type="ECO:0000256" key="1">
    <source>
        <dbReference type="SAM" id="MobiDB-lite"/>
    </source>
</evidence>
<dbReference type="Proteomes" id="UP001492380">
    <property type="component" value="Unassembled WGS sequence"/>
</dbReference>
<accession>A0ABR1Z040</accession>
<keyword evidence="3" id="KW-1185">Reference proteome</keyword>